<dbReference type="EMBL" id="JAUTXU010000155">
    <property type="protein sequence ID" value="KAK3703175.1"/>
    <property type="molecule type" value="Genomic_DNA"/>
</dbReference>
<accession>A0ACC3MVV6</accession>
<evidence type="ECO:0000313" key="1">
    <source>
        <dbReference type="EMBL" id="KAK3703175.1"/>
    </source>
</evidence>
<proteinExistence type="predicted"/>
<comment type="caution">
    <text evidence="1">The sequence shown here is derived from an EMBL/GenBank/DDBJ whole genome shotgun (WGS) entry which is preliminary data.</text>
</comment>
<name>A0ACC3MVV6_9PEZI</name>
<dbReference type="Proteomes" id="UP001281147">
    <property type="component" value="Unassembled WGS sequence"/>
</dbReference>
<sequence length="483" mass="51353">MDQSQSDGLTGAVSEHTPASELAPSLGAPPSTSVLSDAPMTDTLEPAESQDSLPKPPVADGTALSTFETPRLSEQTESILKRVNANAANAAAVGTPGWEAAKEQVLRDMATSDKFPTPTPPRDTTTPKRGGRGGKRASFVTDGDAMDVKAEGITPQPTPTSRGRGRGGGRPRGRGRGGGRGGKRKREDRSDDDSEDSEVYSPVVTTTKSGRSIQKPTSFVPPPQSPTSTGPKRKRPYRRNPESAVCKVCLRGTSPASNMIVFCDGCNTPYHQYCHHPPIDKAVVEEVDKEWYCKQCEKERVVPVPESEVADFISAGGASVEQRQRYFASLPPGMLVTLLTRATTLKPDIPVFAPDFQARTASTMNAATEISTAANGHAHPQTTTQRPNASAATSTASSAPQATGGAPNNPLRYANRSEEPVPEGHPSSYPRPGYGLMSTLPPEQEDLQWLVDDGDRFGVFSHMYQVDPQAAHGGLGGGMHMGQ</sequence>
<organism evidence="1 2">
    <name type="scientific">Vermiconidia calcicola</name>
    <dbReference type="NCBI Taxonomy" id="1690605"/>
    <lineage>
        <taxon>Eukaryota</taxon>
        <taxon>Fungi</taxon>
        <taxon>Dikarya</taxon>
        <taxon>Ascomycota</taxon>
        <taxon>Pezizomycotina</taxon>
        <taxon>Dothideomycetes</taxon>
        <taxon>Dothideomycetidae</taxon>
        <taxon>Mycosphaerellales</taxon>
        <taxon>Extremaceae</taxon>
        <taxon>Vermiconidia</taxon>
    </lineage>
</organism>
<keyword evidence="2" id="KW-1185">Reference proteome</keyword>
<protein>
    <submittedName>
        <fullName evidence="1">Uncharacterized protein</fullName>
    </submittedName>
</protein>
<evidence type="ECO:0000313" key="2">
    <source>
        <dbReference type="Proteomes" id="UP001281147"/>
    </source>
</evidence>
<gene>
    <name evidence="1" type="ORF">LTR37_014652</name>
</gene>
<reference evidence="1" key="1">
    <citation type="submission" date="2023-07" db="EMBL/GenBank/DDBJ databases">
        <title>Black Yeasts Isolated from many extreme environments.</title>
        <authorList>
            <person name="Coleine C."/>
            <person name="Stajich J.E."/>
            <person name="Selbmann L."/>
        </authorList>
    </citation>
    <scope>NUCLEOTIDE SEQUENCE</scope>
    <source>
        <strain evidence="1">CCFEE 5714</strain>
    </source>
</reference>